<dbReference type="EMBL" id="FN393067">
    <property type="protein sequence ID" value="CAY79242.1"/>
    <property type="molecule type" value="Genomic_DNA"/>
</dbReference>
<sequence length="143" mass="15999">MAPPTLITANCCCETEVKYFKYCSTSLFVLILFNSWITVDLVAEKPLVDETYLFEYPTFFLVNATDGGALKGTDANPAMVDLFNEDTNFWNLEALSLFVETSKLADGIMMQTYFSLQISLSFAFSGICVKYITGLKNNIQKCS</sequence>
<name>C8Z776_YEAS8</name>
<gene>
    <name evidence="1" type="ORF">EC1118_1E8_1838g</name>
</gene>
<protein>
    <submittedName>
        <fullName evidence="1">EC1118_1E8_1838p</fullName>
    </submittedName>
</protein>
<organism evidence="1">
    <name type="scientific">Saccharomyces cerevisiae (strain Lalvin EC1118 / Prise de mousse)</name>
    <name type="common">Baker's yeast</name>
    <dbReference type="NCBI Taxonomy" id="643680"/>
    <lineage>
        <taxon>Eukaryota</taxon>
        <taxon>Fungi</taxon>
        <taxon>Dikarya</taxon>
        <taxon>Ascomycota</taxon>
        <taxon>Saccharomycotina</taxon>
        <taxon>Saccharomycetes</taxon>
        <taxon>Saccharomycetales</taxon>
        <taxon>Saccharomycetaceae</taxon>
        <taxon>Saccharomyces</taxon>
    </lineage>
</organism>
<evidence type="ECO:0000313" key="1">
    <source>
        <dbReference type="EMBL" id="CAY79242.1"/>
    </source>
</evidence>
<dbReference type="HOGENOM" id="CLU_1807308_0_0_1"/>
<proteinExistence type="predicted"/>
<reference evidence="1" key="1">
    <citation type="journal article" date="2009" name="Proc. Natl. Acad. Sci. U.S.A.">
        <title>Eukaryote-to-eukaryote gene transfer events revealed by the genome sequence of the wine yeast Saccharomyces cerevisiae EC1118.</title>
        <authorList>
            <person name="Novo M."/>
            <person name="Bigey F."/>
            <person name="Beyne E."/>
            <person name="Galeote V."/>
            <person name="Gavory F."/>
            <person name="Mallet S."/>
            <person name="Cambot B."/>
            <person name="Legras J.L."/>
            <person name="Wincker P."/>
            <person name="Casaregola S."/>
            <person name="Dequin S."/>
        </authorList>
    </citation>
    <scope>NUCLEOTIDE SEQUENCE [LARGE SCALE GENOMIC DNA]</scope>
    <source>
        <strain evidence="1">Lalvin EC1118</strain>
        <strain>Lalvin EC1118 / Prise de mousse</strain>
    </source>
</reference>
<accession>C8Z776</accession>
<dbReference type="AlphaFoldDB" id="C8Z776"/>
<dbReference type="CarbonylDB" id="C8Z776"/>